<organism evidence="1 2">
    <name type="scientific">Favolaschia claudopus</name>
    <dbReference type="NCBI Taxonomy" id="2862362"/>
    <lineage>
        <taxon>Eukaryota</taxon>
        <taxon>Fungi</taxon>
        <taxon>Dikarya</taxon>
        <taxon>Basidiomycota</taxon>
        <taxon>Agaricomycotina</taxon>
        <taxon>Agaricomycetes</taxon>
        <taxon>Agaricomycetidae</taxon>
        <taxon>Agaricales</taxon>
        <taxon>Marasmiineae</taxon>
        <taxon>Mycenaceae</taxon>
        <taxon>Favolaschia</taxon>
    </lineage>
</organism>
<accession>A0AAW0ADP1</accession>
<sequence>LSARNEAIDLLNLQSYLKTGENRSTWCYFVDCILSSWLETSYLKIPPGQIINVFLQNVHLPISKKTPLPDQIKGMIRVAHKYNLTFTALTIENQVKLSLPIWRHPGIRKSDYDSINRRKTAECLRVNHRTRTVDEAMTLATRKTTV</sequence>
<dbReference type="AlphaFoldDB" id="A0AAW0ADP1"/>
<proteinExistence type="predicted"/>
<feature type="non-terminal residue" evidence="1">
    <location>
        <position position="146"/>
    </location>
</feature>
<feature type="non-terminal residue" evidence="1">
    <location>
        <position position="1"/>
    </location>
</feature>
<evidence type="ECO:0000313" key="1">
    <source>
        <dbReference type="EMBL" id="KAK7006790.1"/>
    </source>
</evidence>
<protein>
    <submittedName>
        <fullName evidence="1">Uncharacterized protein</fullName>
    </submittedName>
</protein>
<comment type="caution">
    <text evidence="1">The sequence shown here is derived from an EMBL/GenBank/DDBJ whole genome shotgun (WGS) entry which is preliminary data.</text>
</comment>
<evidence type="ECO:0000313" key="2">
    <source>
        <dbReference type="Proteomes" id="UP001362999"/>
    </source>
</evidence>
<dbReference type="EMBL" id="JAWWNJ010000074">
    <property type="protein sequence ID" value="KAK7006790.1"/>
    <property type="molecule type" value="Genomic_DNA"/>
</dbReference>
<reference evidence="1 2" key="1">
    <citation type="journal article" date="2024" name="J Genomics">
        <title>Draft genome sequencing and assembly of Favolaschia claudopus CIRM-BRFM 2984 isolated from oak limbs.</title>
        <authorList>
            <person name="Navarro D."/>
            <person name="Drula E."/>
            <person name="Chaduli D."/>
            <person name="Cazenave R."/>
            <person name="Ahrendt S."/>
            <person name="Wang J."/>
            <person name="Lipzen A."/>
            <person name="Daum C."/>
            <person name="Barry K."/>
            <person name="Grigoriev I.V."/>
            <person name="Favel A."/>
            <person name="Rosso M.N."/>
            <person name="Martin F."/>
        </authorList>
    </citation>
    <scope>NUCLEOTIDE SEQUENCE [LARGE SCALE GENOMIC DNA]</scope>
    <source>
        <strain evidence="1 2">CIRM-BRFM 2984</strain>
    </source>
</reference>
<dbReference type="Proteomes" id="UP001362999">
    <property type="component" value="Unassembled WGS sequence"/>
</dbReference>
<name>A0AAW0ADP1_9AGAR</name>
<gene>
    <name evidence="1" type="ORF">R3P38DRAFT_2415928</name>
</gene>
<keyword evidence="2" id="KW-1185">Reference proteome</keyword>